<feature type="domain" description="MacB-like periplasmic core" evidence="8">
    <location>
        <begin position="21"/>
        <end position="243"/>
    </location>
</feature>
<feature type="transmembrane region" description="Helical" evidence="6">
    <location>
        <begin position="763"/>
        <end position="782"/>
    </location>
</feature>
<evidence type="ECO:0000256" key="6">
    <source>
        <dbReference type="SAM" id="Phobius"/>
    </source>
</evidence>
<evidence type="ECO:0000256" key="5">
    <source>
        <dbReference type="ARBA" id="ARBA00023136"/>
    </source>
</evidence>
<dbReference type="Proteomes" id="UP000249754">
    <property type="component" value="Unassembled WGS sequence"/>
</dbReference>
<evidence type="ECO:0000256" key="2">
    <source>
        <dbReference type="ARBA" id="ARBA00022475"/>
    </source>
</evidence>
<feature type="transmembrane region" description="Helical" evidence="6">
    <location>
        <begin position="426"/>
        <end position="446"/>
    </location>
</feature>
<feature type="transmembrane region" description="Helical" evidence="6">
    <location>
        <begin position="335"/>
        <end position="361"/>
    </location>
</feature>
<comment type="caution">
    <text evidence="9">The sequence shown here is derived from an EMBL/GenBank/DDBJ whole genome shotgun (WGS) entry which is preliminary data.</text>
</comment>
<dbReference type="InterPro" id="IPR003838">
    <property type="entry name" value="ABC3_permease_C"/>
</dbReference>
<dbReference type="Pfam" id="PF12704">
    <property type="entry name" value="MacB_PCD"/>
    <property type="match status" value="1"/>
</dbReference>
<dbReference type="InterPro" id="IPR050250">
    <property type="entry name" value="Macrolide_Exporter_MacB"/>
</dbReference>
<protein>
    <submittedName>
        <fullName evidence="9">ABC-type antimicrobial peptide transport system permease subunit</fullName>
    </submittedName>
</protein>
<organism evidence="9 10">
    <name type="scientific">Pedobacter cryoconitis</name>
    <dbReference type="NCBI Taxonomy" id="188932"/>
    <lineage>
        <taxon>Bacteria</taxon>
        <taxon>Pseudomonadati</taxon>
        <taxon>Bacteroidota</taxon>
        <taxon>Sphingobacteriia</taxon>
        <taxon>Sphingobacteriales</taxon>
        <taxon>Sphingobacteriaceae</taxon>
        <taxon>Pedobacter</taxon>
    </lineage>
</organism>
<feature type="domain" description="ABC3 transporter permease C-terminal" evidence="7">
    <location>
        <begin position="679"/>
        <end position="792"/>
    </location>
</feature>
<keyword evidence="5 6" id="KW-0472">Membrane</keyword>
<sequence length="799" mass="89008">MFKLNFKVALRNLWKNKGFALINIGGLAIGLTCCLLLLLYVNYEWGYDKQFKNIDRIYGVPKHAANTAGFDRTLGPLDNGLPATLAPEAQGKIQGVEAVSRLVKVYKLANYKNNSFKIDTWAVDPQFLQIFDYKFIRGNAQTAFTDPKSILITAKTASKLFGEANPIGQVIKWDNREALKVTAVIEDLPGNQTLQFEALTTWTFFLMDNPGFKDLGWSTGYANTIIKLKDNKYFESADASLRKMIINHSTDQHDRTEAFLFPFSKTHLYTQFENGKSVGGKIDQVKLFLFLAFCVLAIACINYMNLSTARSEKRAREVGVRKALGSTRKAIAGQFMVESLVLSFIAMIIAFVLLEFCLPYFNHLLNIEMIINYSSVPFWSALLALVLITGVLAGSYPSFYLSSFVPVKVLKGFTGIGKTSLPIRKILVVVQFGCSVCMIICAVIIYKQISYIRNKPLGFNKENLVELETTGEFSKPGKREVFRKELIRSGAVLSATDYSTGLTNNGNNSSDVTWPGNNDNWKYSWNNRVAGYDFTKTIGAELLAGRDFAEEFGTDTSSVLLNESAVKAMELKNPVGTIITKSGSPFKIIGVIKDYSYESPAYKVSPTLTFLGTAATPKRETYIALLRLNPAQNLSTSIQMIKDLSLKMNPAYPVELYFVNKEMEDKLANEHLLSVLSNLFGGFAILISCLGLLGLALYMAEQRSKEISIRKVLGADPGHLLILLNKDFMKLVLISNLIACPLAYIISYQWIQQFDYRAEITLWPMIATIGLSIGVALLTVSLQTFKVARANPVDALKYE</sequence>
<accession>A0A327T150</accession>
<evidence type="ECO:0000256" key="4">
    <source>
        <dbReference type="ARBA" id="ARBA00022989"/>
    </source>
</evidence>
<gene>
    <name evidence="9" type="ORF">LY11_00603</name>
</gene>
<dbReference type="RefSeq" id="WP_111632254.1">
    <property type="nucleotide sequence ID" value="NZ_QLLR01000002.1"/>
</dbReference>
<keyword evidence="2" id="KW-1003">Cell membrane</keyword>
<evidence type="ECO:0000256" key="3">
    <source>
        <dbReference type="ARBA" id="ARBA00022692"/>
    </source>
</evidence>
<feature type="domain" description="ABC3 transporter permease C-terminal" evidence="7">
    <location>
        <begin position="290"/>
        <end position="401"/>
    </location>
</feature>
<dbReference type="GO" id="GO:0005886">
    <property type="term" value="C:plasma membrane"/>
    <property type="evidence" value="ECO:0007669"/>
    <property type="project" value="UniProtKB-SubCell"/>
</dbReference>
<feature type="transmembrane region" description="Helical" evidence="6">
    <location>
        <begin position="381"/>
        <end position="405"/>
    </location>
</feature>
<dbReference type="Pfam" id="PF02687">
    <property type="entry name" value="FtsX"/>
    <property type="match status" value="2"/>
</dbReference>
<keyword evidence="3 6" id="KW-0812">Transmembrane</keyword>
<dbReference type="EMBL" id="QLLR01000002">
    <property type="protein sequence ID" value="RAJ35360.1"/>
    <property type="molecule type" value="Genomic_DNA"/>
</dbReference>
<evidence type="ECO:0000256" key="1">
    <source>
        <dbReference type="ARBA" id="ARBA00004651"/>
    </source>
</evidence>
<evidence type="ECO:0000313" key="10">
    <source>
        <dbReference type="Proteomes" id="UP000249754"/>
    </source>
</evidence>
<dbReference type="PANTHER" id="PTHR30572:SF18">
    <property type="entry name" value="ABC-TYPE MACROLIDE FAMILY EXPORT SYSTEM PERMEASE COMPONENT 2"/>
    <property type="match status" value="1"/>
</dbReference>
<feature type="transmembrane region" description="Helical" evidence="6">
    <location>
        <begin position="287"/>
        <end position="306"/>
    </location>
</feature>
<name>A0A327T150_9SPHI</name>
<feature type="transmembrane region" description="Helical" evidence="6">
    <location>
        <begin position="731"/>
        <end position="751"/>
    </location>
</feature>
<feature type="transmembrane region" description="Helical" evidence="6">
    <location>
        <begin position="21"/>
        <end position="43"/>
    </location>
</feature>
<feature type="transmembrane region" description="Helical" evidence="6">
    <location>
        <begin position="679"/>
        <end position="700"/>
    </location>
</feature>
<dbReference type="OrthoDB" id="1451596at2"/>
<dbReference type="AlphaFoldDB" id="A0A327T150"/>
<dbReference type="STRING" id="188932.AY601_0965"/>
<reference evidence="9 10" key="1">
    <citation type="submission" date="2018-06" db="EMBL/GenBank/DDBJ databases">
        <title>Genomic Encyclopedia of Archaeal and Bacterial Type Strains, Phase II (KMG-II): from individual species to whole genera.</title>
        <authorList>
            <person name="Goeker M."/>
        </authorList>
    </citation>
    <scope>NUCLEOTIDE SEQUENCE [LARGE SCALE GENOMIC DNA]</scope>
    <source>
        <strain evidence="9 10">DSM 14825</strain>
    </source>
</reference>
<proteinExistence type="predicted"/>
<keyword evidence="4 6" id="KW-1133">Transmembrane helix</keyword>
<dbReference type="InterPro" id="IPR025857">
    <property type="entry name" value="MacB_PCD"/>
</dbReference>
<comment type="subcellular location">
    <subcellularLocation>
        <location evidence="1">Cell membrane</location>
        <topology evidence="1">Multi-pass membrane protein</topology>
    </subcellularLocation>
</comment>
<evidence type="ECO:0000313" key="9">
    <source>
        <dbReference type="EMBL" id="RAJ35360.1"/>
    </source>
</evidence>
<evidence type="ECO:0000259" key="8">
    <source>
        <dbReference type="Pfam" id="PF12704"/>
    </source>
</evidence>
<dbReference type="GO" id="GO:0022857">
    <property type="term" value="F:transmembrane transporter activity"/>
    <property type="evidence" value="ECO:0007669"/>
    <property type="project" value="TreeGrafter"/>
</dbReference>
<evidence type="ECO:0000259" key="7">
    <source>
        <dbReference type="Pfam" id="PF02687"/>
    </source>
</evidence>
<dbReference type="PANTHER" id="PTHR30572">
    <property type="entry name" value="MEMBRANE COMPONENT OF TRANSPORTER-RELATED"/>
    <property type="match status" value="1"/>
</dbReference>